<dbReference type="CDD" id="cd13901">
    <property type="entry name" value="CuRO_3_MaLCC_like"/>
    <property type="match status" value="1"/>
</dbReference>
<evidence type="ECO:0000256" key="4">
    <source>
        <dbReference type="ARBA" id="ARBA00023008"/>
    </source>
</evidence>
<evidence type="ECO:0000259" key="9">
    <source>
        <dbReference type="Pfam" id="PF07732"/>
    </source>
</evidence>
<dbReference type="AlphaFoldDB" id="A0AAV9N1J8"/>
<evidence type="ECO:0000256" key="5">
    <source>
        <dbReference type="SAM" id="MobiDB-lite"/>
    </source>
</evidence>
<organism evidence="10 11">
    <name type="scientific">Exophiala bonariae</name>
    <dbReference type="NCBI Taxonomy" id="1690606"/>
    <lineage>
        <taxon>Eukaryota</taxon>
        <taxon>Fungi</taxon>
        <taxon>Dikarya</taxon>
        <taxon>Ascomycota</taxon>
        <taxon>Pezizomycotina</taxon>
        <taxon>Eurotiomycetes</taxon>
        <taxon>Chaetothyriomycetidae</taxon>
        <taxon>Chaetothyriales</taxon>
        <taxon>Herpotrichiellaceae</taxon>
        <taxon>Exophiala</taxon>
    </lineage>
</organism>
<feature type="chain" id="PRO_5043933974" description="Multicopper oxidase" evidence="6">
    <location>
        <begin position="21"/>
        <end position="627"/>
    </location>
</feature>
<dbReference type="InterPro" id="IPR002355">
    <property type="entry name" value="Cu_oxidase_Cu_BS"/>
</dbReference>
<keyword evidence="4" id="KW-0186">Copper</keyword>
<protein>
    <recommendedName>
        <fullName evidence="12">Multicopper oxidase</fullName>
    </recommendedName>
</protein>
<evidence type="ECO:0000256" key="3">
    <source>
        <dbReference type="ARBA" id="ARBA00023002"/>
    </source>
</evidence>
<keyword evidence="6" id="KW-0732">Signal</keyword>
<feature type="region of interest" description="Disordered" evidence="5">
    <location>
        <begin position="342"/>
        <end position="367"/>
    </location>
</feature>
<dbReference type="CDD" id="cd13854">
    <property type="entry name" value="CuRO_1_MaLCC_like"/>
    <property type="match status" value="1"/>
</dbReference>
<dbReference type="FunFam" id="2.60.40.420:FF:000021">
    <property type="entry name" value="Extracellular dihydrogeodin oxidase/laccase"/>
    <property type="match status" value="1"/>
</dbReference>
<accession>A0AAV9N1J8</accession>
<dbReference type="Pfam" id="PF00394">
    <property type="entry name" value="Cu-oxidase"/>
    <property type="match status" value="1"/>
</dbReference>
<comment type="caution">
    <text evidence="10">The sequence shown here is derived from an EMBL/GenBank/DDBJ whole genome shotgun (WGS) entry which is preliminary data.</text>
</comment>
<feature type="domain" description="Plastocyanin-like" evidence="7">
    <location>
        <begin position="186"/>
        <end position="341"/>
    </location>
</feature>
<dbReference type="PROSITE" id="PS00080">
    <property type="entry name" value="MULTICOPPER_OXIDASE2"/>
    <property type="match status" value="1"/>
</dbReference>
<feature type="signal peptide" evidence="6">
    <location>
        <begin position="1"/>
        <end position="20"/>
    </location>
</feature>
<dbReference type="Pfam" id="PF07731">
    <property type="entry name" value="Cu-oxidase_2"/>
    <property type="match status" value="1"/>
</dbReference>
<name>A0AAV9N1J8_9EURO</name>
<feature type="domain" description="Plastocyanin-like" evidence="9">
    <location>
        <begin position="60"/>
        <end position="176"/>
    </location>
</feature>
<dbReference type="EMBL" id="JAVRRD010000023">
    <property type="protein sequence ID" value="KAK5047914.1"/>
    <property type="molecule type" value="Genomic_DNA"/>
</dbReference>
<dbReference type="GeneID" id="89974275"/>
<feature type="domain" description="Plastocyanin-like" evidence="8">
    <location>
        <begin position="421"/>
        <end position="536"/>
    </location>
</feature>
<dbReference type="Gene3D" id="2.60.40.420">
    <property type="entry name" value="Cupredoxins - blue copper proteins"/>
    <property type="match status" value="3"/>
</dbReference>
<dbReference type="InterPro" id="IPR011706">
    <property type="entry name" value="Cu-oxidase_C"/>
</dbReference>
<sequence>MRQASISALLGAALIPGVFAGLGKWVGGGDCPWGDKTASNTHPNDYPDTGVTRYYDFTISRATLAPDGVQQSMIVVNGQYPGPLIEANWGDWIEVNVHNEIHGPDDLTLMHWHGLNQPGTQYYDGVSSISQCPIVPGANLTYRFRADEQGSSWYHSHYSAQYSNGVVGPIVIHGPNDVNYDEDLGPILFSDWFHDSYEHLVDLVLQPTNGPPFRPLSDSNLVGGKGQYPCANVTNGAACTVNPYASWEVEPGKTYRARFVNTGATAFESISLDGHTFTVIAEDFVPVQPYQTDFVTIGVGQRTDVIFTANAGSGSFFLRAFNSPCGDTNGPDGRGIIYYKGTDPSVTPTSQPKQGTPNPTCGNNPLSSSVPQYAIPAAEPDQTITLTIGGKPDAQGIFRWSFNDISFVGDLDQPALFDAVAGINLPPQRNVYLTGTAQTVRIIVINTLPAPHPMHIHGHDFQVLAEGQGTWDGTIVNPSNPSRRDVHMSWAGAENGATNYQVIQYTQDNPGVWPFHCHIAWHLSAGMSILLLERPDEIAKIEIPAAVTDTCSAYTAWQAANPAVPVDDGLRKRDLAKRMVEFMKGHAHADKHHNKRGYRGFSFKDRDTGSLGSGRVEDNLAHKRDEV</sequence>
<dbReference type="InterPro" id="IPR045087">
    <property type="entry name" value="Cu-oxidase_fam"/>
</dbReference>
<dbReference type="PANTHER" id="PTHR11709:SF145">
    <property type="entry name" value="LCC1"/>
    <property type="match status" value="1"/>
</dbReference>
<keyword evidence="2" id="KW-0479">Metal-binding</keyword>
<evidence type="ECO:0000256" key="2">
    <source>
        <dbReference type="ARBA" id="ARBA00022723"/>
    </source>
</evidence>
<dbReference type="GO" id="GO:0005507">
    <property type="term" value="F:copper ion binding"/>
    <property type="evidence" value="ECO:0007669"/>
    <property type="project" value="InterPro"/>
</dbReference>
<dbReference type="InterPro" id="IPR008972">
    <property type="entry name" value="Cupredoxin"/>
</dbReference>
<evidence type="ECO:0000313" key="11">
    <source>
        <dbReference type="Proteomes" id="UP001358417"/>
    </source>
</evidence>
<keyword evidence="3" id="KW-0560">Oxidoreductase</keyword>
<evidence type="ECO:0008006" key="12">
    <source>
        <dbReference type="Google" id="ProtNLM"/>
    </source>
</evidence>
<comment type="similarity">
    <text evidence="1">Belongs to the multicopper oxidase family.</text>
</comment>
<dbReference type="RefSeq" id="XP_064703420.1">
    <property type="nucleotide sequence ID" value="XM_064849665.1"/>
</dbReference>
<evidence type="ECO:0000259" key="7">
    <source>
        <dbReference type="Pfam" id="PF00394"/>
    </source>
</evidence>
<dbReference type="InterPro" id="IPR001117">
    <property type="entry name" value="Cu-oxidase_2nd"/>
</dbReference>
<dbReference type="InterPro" id="IPR011707">
    <property type="entry name" value="Cu-oxidase-like_N"/>
</dbReference>
<dbReference type="InterPro" id="IPR033138">
    <property type="entry name" value="Cu_oxidase_CS"/>
</dbReference>
<keyword evidence="11" id="KW-1185">Reference proteome</keyword>
<dbReference type="PANTHER" id="PTHR11709">
    <property type="entry name" value="MULTI-COPPER OXIDASE"/>
    <property type="match status" value="1"/>
</dbReference>
<dbReference type="Pfam" id="PF07732">
    <property type="entry name" value="Cu-oxidase_3"/>
    <property type="match status" value="1"/>
</dbReference>
<dbReference type="Proteomes" id="UP001358417">
    <property type="component" value="Unassembled WGS sequence"/>
</dbReference>
<proteinExistence type="inferred from homology"/>
<evidence type="ECO:0000313" key="10">
    <source>
        <dbReference type="EMBL" id="KAK5047914.1"/>
    </source>
</evidence>
<evidence type="ECO:0000256" key="1">
    <source>
        <dbReference type="ARBA" id="ARBA00010609"/>
    </source>
</evidence>
<evidence type="ECO:0000256" key="6">
    <source>
        <dbReference type="SAM" id="SignalP"/>
    </source>
</evidence>
<dbReference type="SUPFAM" id="SSF49503">
    <property type="entry name" value="Cupredoxins"/>
    <property type="match status" value="3"/>
</dbReference>
<reference evidence="10 11" key="1">
    <citation type="submission" date="2023-08" db="EMBL/GenBank/DDBJ databases">
        <title>Black Yeasts Isolated from many extreme environments.</title>
        <authorList>
            <person name="Coleine C."/>
            <person name="Stajich J.E."/>
            <person name="Selbmann L."/>
        </authorList>
    </citation>
    <scope>NUCLEOTIDE SEQUENCE [LARGE SCALE GENOMIC DNA]</scope>
    <source>
        <strain evidence="10 11">CCFEE 5792</strain>
    </source>
</reference>
<feature type="compositionally biased region" description="Polar residues" evidence="5">
    <location>
        <begin position="344"/>
        <end position="367"/>
    </location>
</feature>
<dbReference type="PROSITE" id="PS00079">
    <property type="entry name" value="MULTICOPPER_OXIDASE1"/>
    <property type="match status" value="1"/>
</dbReference>
<evidence type="ECO:0000259" key="8">
    <source>
        <dbReference type="Pfam" id="PF07731"/>
    </source>
</evidence>
<gene>
    <name evidence="10" type="ORF">LTR84_006102</name>
</gene>
<dbReference type="GO" id="GO:0016491">
    <property type="term" value="F:oxidoreductase activity"/>
    <property type="evidence" value="ECO:0007669"/>
    <property type="project" value="UniProtKB-KW"/>
</dbReference>